<evidence type="ECO:0000313" key="6">
    <source>
        <dbReference type="EMBL" id="CUG93013.1"/>
    </source>
</evidence>
<keyword evidence="3 5" id="KW-1133">Transmembrane helix</keyword>
<name>A0A0S4JN91_BODSA</name>
<evidence type="ECO:0000256" key="2">
    <source>
        <dbReference type="ARBA" id="ARBA00022692"/>
    </source>
</evidence>
<accession>A0A0S4JN91</accession>
<evidence type="ECO:0000256" key="5">
    <source>
        <dbReference type="SAM" id="Phobius"/>
    </source>
</evidence>
<feature type="transmembrane region" description="Helical" evidence="5">
    <location>
        <begin position="94"/>
        <end position="115"/>
    </location>
</feature>
<dbReference type="Pfam" id="PF07690">
    <property type="entry name" value="MFS_1"/>
    <property type="match status" value="1"/>
</dbReference>
<protein>
    <submittedName>
        <fullName evidence="6">MFS transporter, putative</fullName>
    </submittedName>
</protein>
<evidence type="ECO:0000256" key="3">
    <source>
        <dbReference type="ARBA" id="ARBA00022989"/>
    </source>
</evidence>
<dbReference type="PANTHER" id="PTHR10924:SF6">
    <property type="entry name" value="SOLUTE CARRIER FAMILY 49 MEMBER A3"/>
    <property type="match status" value="1"/>
</dbReference>
<dbReference type="OrthoDB" id="422206at2759"/>
<feature type="transmembrane region" description="Helical" evidence="5">
    <location>
        <begin position="227"/>
        <end position="248"/>
    </location>
</feature>
<dbReference type="SUPFAM" id="SSF103473">
    <property type="entry name" value="MFS general substrate transporter"/>
    <property type="match status" value="1"/>
</dbReference>
<keyword evidence="4 5" id="KW-0472">Membrane</keyword>
<sequence length="370" mass="38013">YPSLLNVAGAGLKLGLAVALPRYGVLIAAQCVLAVAQIFLLSAPPLVADEWFPPHQRAAATAIGSMANNVGIALGMLLAPLMVTQDTSATSHDFVGFLVLQLVLSAVPLLGIVFGMPSAPPPLLRGVTQPASHENVSTIDAMRRVATTLLALLRHRDYRLLLVSFSISIGSIWAMSSLLAQVLQPFGVSNKTAGFMGAGNLAAGAVVAVTVGRWIDKHRSYKAPLLAANFVNALALSIMCLGMTLWFPDSSSSTATTSSSSTTTGAKAAIFALYVIAGTAQNTVIPVCFEYAMEVTFPLPNSVPGGLLMAGGNLVALLMVLVGSDMLGSAAVATQEEAVNAFAMVLGIAAVGGIVVLGAGETLARMTSGH</sequence>
<feature type="transmembrane region" description="Helical" evidence="5">
    <location>
        <begin position="23"/>
        <end position="47"/>
    </location>
</feature>
<dbReference type="VEuPathDB" id="TriTrypDB:BSAL_40265"/>
<evidence type="ECO:0000313" key="7">
    <source>
        <dbReference type="Proteomes" id="UP000051952"/>
    </source>
</evidence>
<dbReference type="InterPro" id="IPR049680">
    <property type="entry name" value="FLVCR1-2_SLC49-like"/>
</dbReference>
<keyword evidence="2 5" id="KW-0812">Transmembrane</keyword>
<feature type="transmembrane region" description="Helical" evidence="5">
    <location>
        <begin position="59"/>
        <end position="82"/>
    </location>
</feature>
<dbReference type="GO" id="GO:0022857">
    <property type="term" value="F:transmembrane transporter activity"/>
    <property type="evidence" value="ECO:0007669"/>
    <property type="project" value="InterPro"/>
</dbReference>
<organism evidence="6 7">
    <name type="scientific">Bodo saltans</name>
    <name type="common">Flagellated protozoan</name>
    <dbReference type="NCBI Taxonomy" id="75058"/>
    <lineage>
        <taxon>Eukaryota</taxon>
        <taxon>Discoba</taxon>
        <taxon>Euglenozoa</taxon>
        <taxon>Kinetoplastea</taxon>
        <taxon>Metakinetoplastina</taxon>
        <taxon>Eubodonida</taxon>
        <taxon>Bodonidae</taxon>
        <taxon>Bodo</taxon>
    </lineage>
</organism>
<comment type="subcellular location">
    <subcellularLocation>
        <location evidence="1">Membrane</location>
        <topology evidence="1">Multi-pass membrane protein</topology>
    </subcellularLocation>
</comment>
<feature type="non-terminal residue" evidence="6">
    <location>
        <position position="1"/>
    </location>
</feature>
<dbReference type="EMBL" id="CYKH01002107">
    <property type="protein sequence ID" value="CUG93013.1"/>
    <property type="molecule type" value="Genomic_DNA"/>
</dbReference>
<feature type="transmembrane region" description="Helical" evidence="5">
    <location>
        <begin position="301"/>
        <end position="322"/>
    </location>
</feature>
<feature type="transmembrane region" description="Helical" evidence="5">
    <location>
        <begin position="195"/>
        <end position="215"/>
    </location>
</feature>
<gene>
    <name evidence="6" type="ORF">BSAL_40265</name>
</gene>
<dbReference type="OMA" id="LWNTWPP"/>
<dbReference type="InterPro" id="IPR036259">
    <property type="entry name" value="MFS_trans_sf"/>
</dbReference>
<feature type="transmembrane region" description="Helical" evidence="5">
    <location>
        <begin position="268"/>
        <end position="289"/>
    </location>
</feature>
<feature type="transmembrane region" description="Helical" evidence="5">
    <location>
        <begin position="342"/>
        <end position="364"/>
    </location>
</feature>
<reference evidence="7" key="1">
    <citation type="submission" date="2015-09" db="EMBL/GenBank/DDBJ databases">
        <authorList>
            <consortium name="Pathogen Informatics"/>
        </authorList>
    </citation>
    <scope>NUCLEOTIDE SEQUENCE [LARGE SCALE GENOMIC DNA]</scope>
    <source>
        <strain evidence="7">Lake Konstanz</strain>
    </source>
</reference>
<keyword evidence="7" id="KW-1185">Reference proteome</keyword>
<proteinExistence type="predicted"/>
<feature type="transmembrane region" description="Helical" evidence="5">
    <location>
        <begin position="160"/>
        <end position="183"/>
    </location>
</feature>
<evidence type="ECO:0000256" key="4">
    <source>
        <dbReference type="ARBA" id="ARBA00023136"/>
    </source>
</evidence>
<evidence type="ECO:0000256" key="1">
    <source>
        <dbReference type="ARBA" id="ARBA00004141"/>
    </source>
</evidence>
<dbReference type="GO" id="GO:0016020">
    <property type="term" value="C:membrane"/>
    <property type="evidence" value="ECO:0007669"/>
    <property type="project" value="UniProtKB-SubCell"/>
</dbReference>
<dbReference type="PANTHER" id="PTHR10924">
    <property type="entry name" value="MAJOR FACILITATOR SUPERFAMILY PROTEIN-RELATED"/>
    <property type="match status" value="1"/>
</dbReference>
<dbReference type="Gene3D" id="1.20.1250.20">
    <property type="entry name" value="MFS general substrate transporter like domains"/>
    <property type="match status" value="2"/>
</dbReference>
<dbReference type="Proteomes" id="UP000051952">
    <property type="component" value="Unassembled WGS sequence"/>
</dbReference>
<dbReference type="InterPro" id="IPR011701">
    <property type="entry name" value="MFS"/>
</dbReference>
<dbReference type="AlphaFoldDB" id="A0A0S4JN91"/>